<dbReference type="AlphaFoldDB" id="A0A8X8YTL2"/>
<organism evidence="1">
    <name type="scientific">Salvia splendens</name>
    <name type="common">Scarlet sage</name>
    <dbReference type="NCBI Taxonomy" id="180675"/>
    <lineage>
        <taxon>Eukaryota</taxon>
        <taxon>Viridiplantae</taxon>
        <taxon>Streptophyta</taxon>
        <taxon>Embryophyta</taxon>
        <taxon>Tracheophyta</taxon>
        <taxon>Spermatophyta</taxon>
        <taxon>Magnoliopsida</taxon>
        <taxon>eudicotyledons</taxon>
        <taxon>Gunneridae</taxon>
        <taxon>Pentapetalae</taxon>
        <taxon>asterids</taxon>
        <taxon>lamiids</taxon>
        <taxon>Lamiales</taxon>
        <taxon>Lamiaceae</taxon>
        <taxon>Nepetoideae</taxon>
        <taxon>Mentheae</taxon>
        <taxon>Salviinae</taxon>
        <taxon>Salvia</taxon>
        <taxon>Salvia subgen. Calosphace</taxon>
        <taxon>core Calosphace</taxon>
    </lineage>
</organism>
<reference evidence="1" key="1">
    <citation type="submission" date="2018-01" db="EMBL/GenBank/DDBJ databases">
        <authorList>
            <person name="Mao J.F."/>
        </authorList>
    </citation>
    <scope>NUCLEOTIDE SEQUENCE</scope>
    <source>
        <strain evidence="1">Huo1</strain>
        <tissue evidence="1">Leaf</tissue>
    </source>
</reference>
<reference evidence="1" key="2">
    <citation type="submission" date="2020-08" db="EMBL/GenBank/DDBJ databases">
        <title>Plant Genome Project.</title>
        <authorList>
            <person name="Zhang R.-G."/>
        </authorList>
    </citation>
    <scope>NUCLEOTIDE SEQUENCE</scope>
    <source>
        <strain evidence="1">Huo1</strain>
        <tissue evidence="1">Leaf</tissue>
    </source>
</reference>
<keyword evidence="2" id="KW-1185">Reference proteome</keyword>
<evidence type="ECO:0000313" key="2">
    <source>
        <dbReference type="Proteomes" id="UP000298416"/>
    </source>
</evidence>
<protein>
    <submittedName>
        <fullName evidence="1">Uncharacterized protein</fullName>
    </submittedName>
</protein>
<dbReference type="Proteomes" id="UP000298416">
    <property type="component" value="Unassembled WGS sequence"/>
</dbReference>
<gene>
    <name evidence="1" type="ORF">SASPL_102417</name>
</gene>
<proteinExistence type="predicted"/>
<evidence type="ECO:0000313" key="1">
    <source>
        <dbReference type="EMBL" id="KAG6437499.1"/>
    </source>
</evidence>
<sequence>MAAQVIGLGITGSLSGVIEETVKSCLSPIFKEILSNSMSPNLNSNGSSCCGNGFRLGRSPIPLCLGTSMGSDKERWRKQQILELEVFSKRLELVQDEIRDQQQELRSTGN</sequence>
<name>A0A8X8YTL2_SALSN</name>
<comment type="caution">
    <text evidence="1">The sequence shown here is derived from an EMBL/GenBank/DDBJ whole genome shotgun (WGS) entry which is preliminary data.</text>
</comment>
<dbReference type="EMBL" id="PNBA02000001">
    <property type="protein sequence ID" value="KAG6437499.1"/>
    <property type="molecule type" value="Genomic_DNA"/>
</dbReference>
<accession>A0A8X8YTL2</accession>